<dbReference type="EMBL" id="CAAALY010009474">
    <property type="protein sequence ID" value="VEL10605.1"/>
    <property type="molecule type" value="Genomic_DNA"/>
</dbReference>
<dbReference type="AlphaFoldDB" id="A0A448WFR3"/>
<name>A0A448WFR3_9PLAT</name>
<organism evidence="1 2">
    <name type="scientific">Protopolystoma xenopodis</name>
    <dbReference type="NCBI Taxonomy" id="117903"/>
    <lineage>
        <taxon>Eukaryota</taxon>
        <taxon>Metazoa</taxon>
        <taxon>Spiralia</taxon>
        <taxon>Lophotrochozoa</taxon>
        <taxon>Platyhelminthes</taxon>
        <taxon>Monogenea</taxon>
        <taxon>Polyopisthocotylea</taxon>
        <taxon>Polystomatidea</taxon>
        <taxon>Polystomatidae</taxon>
        <taxon>Protopolystoma</taxon>
    </lineage>
</organism>
<protein>
    <submittedName>
        <fullName evidence="1">Uncharacterized protein</fullName>
    </submittedName>
</protein>
<dbReference type="Proteomes" id="UP000784294">
    <property type="component" value="Unassembled WGS sequence"/>
</dbReference>
<sequence>MEGRRPLVLTKFPTDEGESHSRLVWIERFLSWRADETVRSGPSCCSVCRQAQPRNCNRPSFFSPHRGQTSCQAN</sequence>
<comment type="caution">
    <text evidence="1">The sequence shown here is derived from an EMBL/GenBank/DDBJ whole genome shotgun (WGS) entry which is preliminary data.</text>
</comment>
<evidence type="ECO:0000313" key="1">
    <source>
        <dbReference type="EMBL" id="VEL10605.1"/>
    </source>
</evidence>
<reference evidence="1" key="1">
    <citation type="submission" date="2018-11" db="EMBL/GenBank/DDBJ databases">
        <authorList>
            <consortium name="Pathogen Informatics"/>
        </authorList>
    </citation>
    <scope>NUCLEOTIDE SEQUENCE</scope>
</reference>
<evidence type="ECO:0000313" key="2">
    <source>
        <dbReference type="Proteomes" id="UP000784294"/>
    </source>
</evidence>
<keyword evidence="2" id="KW-1185">Reference proteome</keyword>
<gene>
    <name evidence="1" type="ORF">PXEA_LOCUS4045</name>
</gene>
<proteinExistence type="predicted"/>
<accession>A0A448WFR3</accession>